<dbReference type="RefSeq" id="WP_135530441.1">
    <property type="nucleotide sequence ID" value="NZ_SRKZ01000003.1"/>
</dbReference>
<evidence type="ECO:0000313" key="1">
    <source>
        <dbReference type="EMBL" id="TGD80286.1"/>
    </source>
</evidence>
<sequence length="190" mass="21199">MKHSYLIRAFVVLSLPLTSFIGSGWVPFSVDEQLQVLLPKPAEEMNMEKLTGRTIPNTRVFMSSDSVGLYQIMQVKMPPEQAATLEGEENREQYYSGVINGMLRSQKDGVLLERTQFTTAAGPGIEVKYRARHNSTGKLTVKYSRSLVASGVGYAFNFIPRDLTDTAGISGSAQRRRFFSSIQIKPVSKR</sequence>
<accession>A0A4Z0MLC2</accession>
<dbReference type="Proteomes" id="UP000298284">
    <property type="component" value="Unassembled WGS sequence"/>
</dbReference>
<gene>
    <name evidence="1" type="ORF">EU557_10600</name>
</gene>
<protein>
    <submittedName>
        <fullName evidence="1">Uncharacterized protein</fullName>
    </submittedName>
</protein>
<keyword evidence="2" id="KW-1185">Reference proteome</keyword>
<dbReference type="EMBL" id="SRKZ01000003">
    <property type="protein sequence ID" value="TGD80286.1"/>
    <property type="molecule type" value="Genomic_DNA"/>
</dbReference>
<organism evidence="1 2">
    <name type="scientific">Hymenobacter wooponensis</name>
    <dbReference type="NCBI Taxonomy" id="1525360"/>
    <lineage>
        <taxon>Bacteria</taxon>
        <taxon>Pseudomonadati</taxon>
        <taxon>Bacteroidota</taxon>
        <taxon>Cytophagia</taxon>
        <taxon>Cytophagales</taxon>
        <taxon>Hymenobacteraceae</taxon>
        <taxon>Hymenobacter</taxon>
    </lineage>
</organism>
<name>A0A4Z0MLC2_9BACT</name>
<reference evidence="1 2" key="1">
    <citation type="submission" date="2019-04" db="EMBL/GenBank/DDBJ databases">
        <authorList>
            <person name="Feng G."/>
            <person name="Zhang J."/>
            <person name="Zhu H."/>
        </authorList>
    </citation>
    <scope>NUCLEOTIDE SEQUENCE [LARGE SCALE GENOMIC DNA]</scope>
    <source>
        <strain evidence="1 2">JCM 19491</strain>
    </source>
</reference>
<comment type="caution">
    <text evidence="1">The sequence shown here is derived from an EMBL/GenBank/DDBJ whole genome shotgun (WGS) entry which is preliminary data.</text>
</comment>
<proteinExistence type="predicted"/>
<evidence type="ECO:0000313" key="2">
    <source>
        <dbReference type="Proteomes" id="UP000298284"/>
    </source>
</evidence>
<dbReference type="AlphaFoldDB" id="A0A4Z0MLC2"/>
<dbReference type="OrthoDB" id="879592at2"/>